<organism evidence="1 2">
    <name type="scientific">Anabaena catenula FACHB-362</name>
    <dbReference type="NCBI Taxonomy" id="2692877"/>
    <lineage>
        <taxon>Bacteria</taxon>
        <taxon>Bacillati</taxon>
        <taxon>Cyanobacteriota</taxon>
        <taxon>Cyanophyceae</taxon>
        <taxon>Nostocales</taxon>
        <taxon>Nostocaceae</taxon>
        <taxon>Anabaena</taxon>
    </lineage>
</organism>
<sequence>MKSKIINVVFFSLVSISSLFVCSIIFSISNTVIAQTAKQDSGQKPCVRQELPKLKQNMPYSKAREMLLEAGWQAIFNRDQLMNSERSAPVNYFFTQKGYTEIVDCAGSGLGLCLFQFESAYGEILSVTTANNGANQETVSRWHIEQKETEK</sequence>
<evidence type="ECO:0000313" key="2">
    <source>
        <dbReference type="Proteomes" id="UP000660381"/>
    </source>
</evidence>
<reference evidence="1 2" key="1">
    <citation type="journal article" date="2020" name="ISME J.">
        <title>Comparative genomics reveals insights into cyanobacterial evolution and habitat adaptation.</title>
        <authorList>
            <person name="Chen M.Y."/>
            <person name="Teng W.K."/>
            <person name="Zhao L."/>
            <person name="Hu C.X."/>
            <person name="Zhou Y.K."/>
            <person name="Han B.P."/>
            <person name="Song L.R."/>
            <person name="Shu W.S."/>
        </authorList>
    </citation>
    <scope>NUCLEOTIDE SEQUENCE [LARGE SCALE GENOMIC DNA]</scope>
    <source>
        <strain evidence="1 2">FACHB-362</strain>
    </source>
</reference>
<proteinExistence type="predicted"/>
<gene>
    <name evidence="1" type="ORF">H6G68_06065</name>
</gene>
<dbReference type="EMBL" id="JACJTQ010000005">
    <property type="protein sequence ID" value="MBD2691328.1"/>
    <property type="molecule type" value="Genomic_DNA"/>
</dbReference>
<comment type="caution">
    <text evidence="1">The sequence shown here is derived from an EMBL/GenBank/DDBJ whole genome shotgun (WGS) entry which is preliminary data.</text>
</comment>
<evidence type="ECO:0000313" key="1">
    <source>
        <dbReference type="EMBL" id="MBD2691328.1"/>
    </source>
</evidence>
<dbReference type="Proteomes" id="UP000660381">
    <property type="component" value="Unassembled WGS sequence"/>
</dbReference>
<accession>A0ABR8IZ21</accession>
<protein>
    <submittedName>
        <fullName evidence="1">Uncharacterized protein</fullName>
    </submittedName>
</protein>
<name>A0ABR8IZ21_9NOST</name>
<dbReference type="RefSeq" id="WP_190905828.1">
    <property type="nucleotide sequence ID" value="NZ_JACJTQ010000005.1"/>
</dbReference>
<keyword evidence="2" id="KW-1185">Reference proteome</keyword>